<dbReference type="EMBL" id="POTM01000012">
    <property type="protein sequence ID" value="TLH73702.1"/>
    <property type="molecule type" value="Genomic_DNA"/>
</dbReference>
<dbReference type="Pfam" id="PF00296">
    <property type="entry name" value="Bac_luciferase"/>
    <property type="match status" value="1"/>
</dbReference>
<comment type="caution">
    <text evidence="3">The sequence shown here is derived from an EMBL/GenBank/DDBJ whole genome shotgun (WGS) entry which is preliminary data.</text>
</comment>
<dbReference type="AlphaFoldDB" id="A0AA94RFM8"/>
<evidence type="ECO:0000313" key="3">
    <source>
        <dbReference type="EMBL" id="TLH73702.1"/>
    </source>
</evidence>
<name>A0AA94RFM8_9MYCO</name>
<feature type="domain" description="Luciferase-like" evidence="2">
    <location>
        <begin position="16"/>
        <end position="251"/>
    </location>
</feature>
<reference evidence="3 4" key="1">
    <citation type="submission" date="2018-01" db="EMBL/GenBank/DDBJ databases">
        <title>Comparative genomics of Mycobacterium mucogenicum and Mycobacterium neoaurum clade members emphasizing tRNA and non-coding RNA.</title>
        <authorList>
            <person name="Behra P.R.K."/>
            <person name="Pettersson B.M.F."/>
            <person name="Das S."/>
            <person name="Dasgupta S."/>
            <person name="Kirsebom L.A."/>
        </authorList>
    </citation>
    <scope>NUCLEOTIDE SEQUENCE [LARGE SCALE GENOMIC DNA]</scope>
    <source>
        <strain evidence="3 4">DSM 45104</strain>
    </source>
</reference>
<organism evidence="3 4">
    <name type="scientific">Mycolicibacterium phocaicum</name>
    <dbReference type="NCBI Taxonomy" id="319706"/>
    <lineage>
        <taxon>Bacteria</taxon>
        <taxon>Bacillati</taxon>
        <taxon>Actinomycetota</taxon>
        <taxon>Actinomycetes</taxon>
        <taxon>Mycobacteriales</taxon>
        <taxon>Mycobacteriaceae</taxon>
        <taxon>Mycolicibacterium</taxon>
    </lineage>
</organism>
<proteinExistence type="predicted"/>
<dbReference type="SUPFAM" id="SSF51679">
    <property type="entry name" value="Bacterial luciferase-like"/>
    <property type="match status" value="1"/>
</dbReference>
<dbReference type="Proteomes" id="UP000309984">
    <property type="component" value="Unassembled WGS sequence"/>
</dbReference>
<evidence type="ECO:0000256" key="1">
    <source>
        <dbReference type="ARBA" id="ARBA00023002"/>
    </source>
</evidence>
<dbReference type="GO" id="GO:0016705">
    <property type="term" value="F:oxidoreductase activity, acting on paired donors, with incorporation or reduction of molecular oxygen"/>
    <property type="evidence" value="ECO:0007669"/>
    <property type="project" value="InterPro"/>
</dbReference>
<dbReference type="PANTHER" id="PTHR43244">
    <property type="match status" value="1"/>
</dbReference>
<dbReference type="RefSeq" id="WP_138247979.1">
    <property type="nucleotide sequence ID" value="NZ_AP022616.1"/>
</dbReference>
<accession>A0AA94RFM8</accession>
<sequence length="316" mass="33805">MDQSIRLGVMPPLAAEPWAGTDLRELLEMARAVEDLGFDWLWANDSLVRPRIEALTFLSAAAAVTDRITLGTAALQPALRRPVQTAQVLASIDRLSGGRLTVAVGAGFPGLSEVEYAASEVPWQRRFARLDDTVTLWRQLWNCKEPSSFHGSVLHLDDIPAGITPFSESGPPVWLAADTSGARARAGRLFDGWLPYPPTPQVYRSGLAEVRAAAQSASRAADAVTPALFVTVLVTDDAEGGRAALDHFATNTYGAGIAVLEQIQTYAAGTTDSVAAQLASFIDAGAQHLVCRIGVLGPDGFTEQLRQLQVIHALLR</sequence>
<evidence type="ECO:0000259" key="2">
    <source>
        <dbReference type="Pfam" id="PF00296"/>
    </source>
</evidence>
<keyword evidence="1" id="KW-0560">Oxidoreductase</keyword>
<dbReference type="InterPro" id="IPR050564">
    <property type="entry name" value="F420-G6PD/mer"/>
</dbReference>
<protein>
    <submittedName>
        <fullName evidence="3">LLM class flavin-dependent oxidoreductase</fullName>
    </submittedName>
</protein>
<keyword evidence="4" id="KW-1185">Reference proteome</keyword>
<dbReference type="PANTHER" id="PTHR43244:SF1">
    <property type="entry name" value="5,10-METHYLENETETRAHYDROMETHANOPTERIN REDUCTASE"/>
    <property type="match status" value="1"/>
</dbReference>
<evidence type="ECO:0000313" key="4">
    <source>
        <dbReference type="Proteomes" id="UP000309984"/>
    </source>
</evidence>
<dbReference type="InterPro" id="IPR011251">
    <property type="entry name" value="Luciferase-like_dom"/>
</dbReference>
<gene>
    <name evidence="3" type="ORF">C1S79_03685</name>
</gene>
<dbReference type="Gene3D" id="3.20.20.30">
    <property type="entry name" value="Luciferase-like domain"/>
    <property type="match status" value="1"/>
</dbReference>
<dbReference type="InterPro" id="IPR036661">
    <property type="entry name" value="Luciferase-like_sf"/>
</dbReference>